<evidence type="ECO:0000256" key="2">
    <source>
        <dbReference type="ARBA" id="ARBA00023015"/>
    </source>
</evidence>
<reference evidence="6 7" key="1">
    <citation type="submission" date="2023-10" db="EMBL/GenBank/DDBJ databases">
        <title>Genome-Wide Identification Analysis in wild type Solanum Pinnatisectum Reveals Some Genes Defensing Phytophthora Infestans.</title>
        <authorList>
            <person name="Sun C."/>
        </authorList>
    </citation>
    <scope>NUCLEOTIDE SEQUENCE [LARGE SCALE GENOMIC DNA]</scope>
    <source>
        <strain evidence="6">LQN</strain>
        <tissue evidence="6">Leaf</tissue>
    </source>
</reference>
<dbReference type="InterPro" id="IPR001789">
    <property type="entry name" value="Sig_transdc_resp-reg_receiver"/>
</dbReference>
<dbReference type="PROSITE" id="PS50110">
    <property type="entry name" value="RESPONSE_REGULATORY"/>
    <property type="match status" value="1"/>
</dbReference>
<evidence type="ECO:0000256" key="1">
    <source>
        <dbReference type="ARBA" id="ARBA00023012"/>
    </source>
</evidence>
<comment type="caution">
    <text evidence="4">Lacks conserved residue(s) required for the propagation of feature annotation.</text>
</comment>
<organism evidence="6 7">
    <name type="scientific">Solanum pinnatisectum</name>
    <name type="common">tansyleaf nightshade</name>
    <dbReference type="NCBI Taxonomy" id="50273"/>
    <lineage>
        <taxon>Eukaryota</taxon>
        <taxon>Viridiplantae</taxon>
        <taxon>Streptophyta</taxon>
        <taxon>Embryophyta</taxon>
        <taxon>Tracheophyta</taxon>
        <taxon>Spermatophyta</taxon>
        <taxon>Magnoliopsida</taxon>
        <taxon>eudicotyledons</taxon>
        <taxon>Gunneridae</taxon>
        <taxon>Pentapetalae</taxon>
        <taxon>asterids</taxon>
        <taxon>lamiids</taxon>
        <taxon>Solanales</taxon>
        <taxon>Solanaceae</taxon>
        <taxon>Solanoideae</taxon>
        <taxon>Solaneae</taxon>
        <taxon>Solanum</taxon>
    </lineage>
</organism>
<evidence type="ECO:0000313" key="6">
    <source>
        <dbReference type="EMBL" id="KAK4724329.1"/>
    </source>
</evidence>
<dbReference type="EMBL" id="JAWPEI010000006">
    <property type="protein sequence ID" value="KAK4724329.1"/>
    <property type="molecule type" value="Genomic_DNA"/>
</dbReference>
<evidence type="ECO:0000256" key="4">
    <source>
        <dbReference type="PROSITE-ProRule" id="PRU00169"/>
    </source>
</evidence>
<sequence length="213" mass="24928">MAMLSKGEKTIDVIIISVHSPNLDSFKLLAQAVTLDIISLFVCDEYIELLSKKASKEGACLFLQRPLNEEIVKYFWQFALRRKIEREKARKGSEDGDKMIVNDVDTNNIDVDNEELSKETNDVPNPEEHRNNIHEVEDNIVSNGKYKRRRKNNRKYIKEDKVIKQKDCVKWTADLHTKFMKSLKQLGEGSKFTLQFIFNLFIHRDMNNENSYL</sequence>
<gene>
    <name evidence="6" type="ORF">R3W88_027108</name>
</gene>
<keyword evidence="2" id="KW-0805">Transcription regulation</keyword>
<dbReference type="Proteomes" id="UP001311915">
    <property type="component" value="Unassembled WGS sequence"/>
</dbReference>
<keyword evidence="7" id="KW-1185">Reference proteome</keyword>
<dbReference type="AlphaFoldDB" id="A0AAV9LF89"/>
<comment type="caution">
    <text evidence="6">The sequence shown here is derived from an EMBL/GenBank/DDBJ whole genome shotgun (WGS) entry which is preliminary data.</text>
</comment>
<accession>A0AAV9LF89</accession>
<evidence type="ECO:0000313" key="7">
    <source>
        <dbReference type="Proteomes" id="UP001311915"/>
    </source>
</evidence>
<keyword evidence="1" id="KW-0902">Two-component regulatory system</keyword>
<dbReference type="PANTHER" id="PTHR43874">
    <property type="entry name" value="TWO-COMPONENT RESPONSE REGULATOR"/>
    <property type="match status" value="1"/>
</dbReference>
<evidence type="ECO:0000256" key="3">
    <source>
        <dbReference type="ARBA" id="ARBA00023163"/>
    </source>
</evidence>
<dbReference type="PANTHER" id="PTHR43874:SF87">
    <property type="entry name" value="HTH MYB-TYPE DOMAIN-CONTAINING PROTEIN"/>
    <property type="match status" value="1"/>
</dbReference>
<proteinExistence type="predicted"/>
<keyword evidence="3" id="KW-0804">Transcription</keyword>
<feature type="domain" description="Response regulatory" evidence="5">
    <location>
        <begin position="1"/>
        <end position="80"/>
    </location>
</feature>
<evidence type="ECO:0000259" key="5">
    <source>
        <dbReference type="PROSITE" id="PS50110"/>
    </source>
</evidence>
<protein>
    <recommendedName>
        <fullName evidence="5">Response regulatory domain-containing protein</fullName>
    </recommendedName>
</protein>
<dbReference type="GO" id="GO:0009736">
    <property type="term" value="P:cytokinin-activated signaling pathway"/>
    <property type="evidence" value="ECO:0007669"/>
    <property type="project" value="InterPro"/>
</dbReference>
<dbReference type="InterPro" id="IPR045279">
    <property type="entry name" value="ARR-like"/>
</dbReference>
<dbReference type="GO" id="GO:0000160">
    <property type="term" value="P:phosphorelay signal transduction system"/>
    <property type="evidence" value="ECO:0007669"/>
    <property type="project" value="UniProtKB-KW"/>
</dbReference>
<name>A0AAV9LF89_9SOLN</name>